<accession>A0A2V1DB17</accession>
<reference evidence="1 2" key="1">
    <citation type="journal article" date="2018" name="Sci. Rep.">
        <title>Comparative genomics provides insights into the lifestyle and reveals functional heterogeneity of dark septate endophytic fungi.</title>
        <authorList>
            <person name="Knapp D.G."/>
            <person name="Nemeth J.B."/>
            <person name="Barry K."/>
            <person name="Hainaut M."/>
            <person name="Henrissat B."/>
            <person name="Johnson J."/>
            <person name="Kuo A."/>
            <person name="Lim J.H.P."/>
            <person name="Lipzen A."/>
            <person name="Nolan M."/>
            <person name="Ohm R.A."/>
            <person name="Tamas L."/>
            <person name="Grigoriev I.V."/>
            <person name="Spatafora J.W."/>
            <person name="Nagy L.G."/>
            <person name="Kovacs G.M."/>
        </authorList>
    </citation>
    <scope>NUCLEOTIDE SEQUENCE [LARGE SCALE GENOMIC DNA]</scope>
    <source>
        <strain evidence="1 2">DSE2036</strain>
    </source>
</reference>
<dbReference type="AlphaFoldDB" id="A0A2V1DB17"/>
<name>A0A2V1DB17_9PLEO</name>
<dbReference type="EMBL" id="KZ805503">
    <property type="protein sequence ID" value="PVH95241.1"/>
    <property type="molecule type" value="Genomic_DNA"/>
</dbReference>
<organism evidence="1 2">
    <name type="scientific">Periconia macrospinosa</name>
    <dbReference type="NCBI Taxonomy" id="97972"/>
    <lineage>
        <taxon>Eukaryota</taxon>
        <taxon>Fungi</taxon>
        <taxon>Dikarya</taxon>
        <taxon>Ascomycota</taxon>
        <taxon>Pezizomycotina</taxon>
        <taxon>Dothideomycetes</taxon>
        <taxon>Pleosporomycetidae</taxon>
        <taxon>Pleosporales</taxon>
        <taxon>Massarineae</taxon>
        <taxon>Periconiaceae</taxon>
        <taxon>Periconia</taxon>
    </lineage>
</organism>
<sequence>MSRCKICLTVDDGDIAPAASCIRRAFQYLNLSQHVLEKTLSYFASFSHLMTCDSINRELEDFKDGHSHISKLLGLRPRERAELDKILRKNLSSRISTAGTSLETSETIICPDLMPCMQAIVGVPGSVSDFLENLDKRLSDQCGEGCAQGDVDAFEYKLASFALEMNEIQKGNAFVEQLEAVKGCVSNVIEMRAAAECSNLTRSICASNLPREVRDIIYGYLVFDEQTLFLDGPLRLRKKYNKHHRHFYPFDWVFDPRFMAENMAEEIAQTYYSKHTFAVQLAEDIPTLLISDWFGNNIQPFRFIRRLYLFYKIRDMNHGELRKLHHALEPLNLITHKDTLRFYLDIRSESDDKVYGNVCTLNLLEALRKPIYDLKHSGSRIWIIHERHMNSWARRTILDCKYTKEDADTGFFNLTQERWVEEQAIVGSCDPDPTAYYVDETTDPALVQSRLEDRWGITEDMQGVIVSQYYVTCKILTGPPPPCVHGGGIALYGCRSWNCRDSYKATVPTRGCDDDLYG</sequence>
<evidence type="ECO:0000313" key="1">
    <source>
        <dbReference type="EMBL" id="PVH95241.1"/>
    </source>
</evidence>
<protein>
    <submittedName>
        <fullName evidence="1">Uncharacterized protein</fullName>
    </submittedName>
</protein>
<evidence type="ECO:0000313" key="2">
    <source>
        <dbReference type="Proteomes" id="UP000244855"/>
    </source>
</evidence>
<proteinExistence type="predicted"/>
<dbReference type="Proteomes" id="UP000244855">
    <property type="component" value="Unassembled WGS sequence"/>
</dbReference>
<keyword evidence="2" id="KW-1185">Reference proteome</keyword>
<gene>
    <name evidence="1" type="ORF">DM02DRAFT_660338</name>
</gene>
<dbReference type="OrthoDB" id="3801226at2759"/>